<dbReference type="Proteomes" id="UP000192491">
    <property type="component" value="Unassembled WGS sequence"/>
</dbReference>
<accession>A0A1Y1QV25</accession>
<evidence type="ECO:0000259" key="2">
    <source>
        <dbReference type="Pfam" id="PF13505"/>
    </source>
</evidence>
<keyword evidence="1" id="KW-0732">Signal</keyword>
<dbReference type="EMBL" id="MTEJ01000028">
    <property type="protein sequence ID" value="OQX14475.1"/>
    <property type="molecule type" value="Genomic_DNA"/>
</dbReference>
<dbReference type="Gene3D" id="2.40.160.20">
    <property type="match status" value="1"/>
</dbReference>
<feature type="domain" description="Outer membrane protein beta-barrel" evidence="2">
    <location>
        <begin position="3"/>
        <end position="77"/>
    </location>
</feature>
<dbReference type="SUPFAM" id="SSF56925">
    <property type="entry name" value="OMPA-like"/>
    <property type="match status" value="1"/>
</dbReference>
<dbReference type="AlphaFoldDB" id="A0A1Y1QV25"/>
<comment type="caution">
    <text evidence="3">The sequence shown here is derived from an EMBL/GenBank/DDBJ whole genome shotgun (WGS) entry which is preliminary data.</text>
</comment>
<dbReference type="InterPro" id="IPR027385">
    <property type="entry name" value="Beta-barrel_OMP"/>
</dbReference>
<dbReference type="InterPro" id="IPR011250">
    <property type="entry name" value="OMP/PagP_B-barrel"/>
</dbReference>
<reference evidence="3 4" key="1">
    <citation type="submission" date="2017-01" db="EMBL/GenBank/DDBJ databases">
        <title>Novel large sulfur bacteria in the metagenomes of groundwater-fed chemosynthetic microbial mats in the Lake Huron basin.</title>
        <authorList>
            <person name="Sharrar A.M."/>
            <person name="Flood B.E."/>
            <person name="Bailey J.V."/>
            <person name="Jones D.S."/>
            <person name="Biddanda B."/>
            <person name="Ruberg S.A."/>
            <person name="Marcus D.N."/>
            <person name="Dick G.J."/>
        </authorList>
    </citation>
    <scope>NUCLEOTIDE SEQUENCE [LARGE SCALE GENOMIC DNA]</scope>
    <source>
        <strain evidence="3">A8</strain>
    </source>
</reference>
<sequence>EELSVFGKAGLTMWDRETAATVQNVGASATTIVQTTATDGIDLSLGAGAEYKINDNWGVRGELEHFNGLNNNLYSVGATFSTF</sequence>
<evidence type="ECO:0000313" key="3">
    <source>
        <dbReference type="EMBL" id="OQX14475.1"/>
    </source>
</evidence>
<protein>
    <recommendedName>
        <fullName evidence="2">Outer membrane protein beta-barrel domain-containing protein</fullName>
    </recommendedName>
</protein>
<gene>
    <name evidence="3" type="ORF">BWK73_09365</name>
</gene>
<evidence type="ECO:0000256" key="1">
    <source>
        <dbReference type="ARBA" id="ARBA00022729"/>
    </source>
</evidence>
<proteinExistence type="predicted"/>
<organism evidence="3 4">
    <name type="scientific">Thiothrix lacustris</name>
    <dbReference type="NCBI Taxonomy" id="525917"/>
    <lineage>
        <taxon>Bacteria</taxon>
        <taxon>Pseudomonadati</taxon>
        <taxon>Pseudomonadota</taxon>
        <taxon>Gammaproteobacteria</taxon>
        <taxon>Thiotrichales</taxon>
        <taxon>Thiotrichaceae</taxon>
        <taxon>Thiothrix</taxon>
    </lineage>
</organism>
<dbReference type="Pfam" id="PF13505">
    <property type="entry name" value="OMP_b-brl"/>
    <property type="match status" value="1"/>
</dbReference>
<name>A0A1Y1QV25_9GAMM</name>
<feature type="non-terminal residue" evidence="3">
    <location>
        <position position="1"/>
    </location>
</feature>
<evidence type="ECO:0000313" key="4">
    <source>
        <dbReference type="Proteomes" id="UP000192491"/>
    </source>
</evidence>